<protein>
    <submittedName>
        <fullName evidence="1">Unannotated protein</fullName>
    </submittedName>
</protein>
<accession>A0A6J7HP74</accession>
<name>A0A6J7HP74_9ZZZZ</name>
<dbReference type="AlphaFoldDB" id="A0A6J7HP74"/>
<reference evidence="1" key="1">
    <citation type="submission" date="2020-05" db="EMBL/GenBank/DDBJ databases">
        <authorList>
            <person name="Chiriac C."/>
            <person name="Salcher M."/>
            <person name="Ghai R."/>
            <person name="Kavagutti S V."/>
        </authorList>
    </citation>
    <scope>NUCLEOTIDE SEQUENCE</scope>
</reference>
<evidence type="ECO:0000313" key="1">
    <source>
        <dbReference type="EMBL" id="CAB4921764.1"/>
    </source>
</evidence>
<dbReference type="EMBL" id="CAFBMK010000109">
    <property type="protein sequence ID" value="CAB4921764.1"/>
    <property type="molecule type" value="Genomic_DNA"/>
</dbReference>
<gene>
    <name evidence="1" type="ORF">UFOPK3564_01872</name>
</gene>
<organism evidence="1">
    <name type="scientific">freshwater metagenome</name>
    <dbReference type="NCBI Taxonomy" id="449393"/>
    <lineage>
        <taxon>unclassified sequences</taxon>
        <taxon>metagenomes</taxon>
        <taxon>ecological metagenomes</taxon>
    </lineage>
</organism>
<proteinExistence type="predicted"/>
<sequence>MAPVGPVAPVPPVAPVGPAGPAGPGVPPGTVATTVRGSWNARPVSWISPVGVAAPKPRATETTFVRSRPVNSDSGIRTLESSSFRAVVPGCGSSAEEYRSLRTVRVVPEASFSVTSATCSVAGGLSGLWKFTPARNVSVRNADTSCPVAPRSTPSVAAPVHVSVSCGVGERFGAAPQPVVVTTRALGAQAVGVAAKPV</sequence>